<dbReference type="RefSeq" id="WP_171201039.1">
    <property type="nucleotide sequence ID" value="NZ_JABEND010000012.1"/>
</dbReference>
<dbReference type="Pfam" id="PF16197">
    <property type="entry name" value="KAsynt_C_assoc"/>
    <property type="match status" value="1"/>
</dbReference>
<dbReference type="GO" id="GO:0004315">
    <property type="term" value="F:3-oxoacyl-[acyl-carrier-protein] synthase activity"/>
    <property type="evidence" value="ECO:0007669"/>
    <property type="project" value="InterPro"/>
</dbReference>
<dbReference type="PANTHER" id="PTHR43775">
    <property type="entry name" value="FATTY ACID SYNTHASE"/>
    <property type="match status" value="1"/>
</dbReference>
<keyword evidence="12" id="KW-1185">Reference proteome</keyword>
<dbReference type="Gene3D" id="3.40.47.10">
    <property type="match status" value="1"/>
</dbReference>
<dbReference type="Pfam" id="PF02801">
    <property type="entry name" value="Ketoacyl-synt_C"/>
    <property type="match status" value="2"/>
</dbReference>
<dbReference type="InterPro" id="IPR014031">
    <property type="entry name" value="Ketoacyl_synth_C"/>
</dbReference>
<keyword evidence="5" id="KW-0012">Acyltransferase</keyword>
<feature type="region of interest" description="Disordered" evidence="7">
    <location>
        <begin position="2074"/>
        <end position="2131"/>
    </location>
</feature>
<dbReference type="InterPro" id="IPR014043">
    <property type="entry name" value="Acyl_transferase_dom"/>
</dbReference>
<feature type="domain" description="Ketosynthase family 3 (KS3)" evidence="9">
    <location>
        <begin position="45"/>
        <end position="496"/>
    </location>
</feature>
<dbReference type="Gene3D" id="3.30.70.3290">
    <property type="match status" value="1"/>
</dbReference>
<protein>
    <submittedName>
        <fullName evidence="11">SDR family NAD(P)-dependent oxidoreductase</fullName>
    </submittedName>
</protein>
<feature type="active site" description="Proton donor; for dehydratase activity" evidence="6">
    <location>
        <position position="1715"/>
    </location>
</feature>
<proteinExistence type="predicted"/>
<dbReference type="SMART" id="SM01294">
    <property type="entry name" value="PKS_PP_betabranch"/>
    <property type="match status" value="1"/>
</dbReference>
<dbReference type="PROSITE" id="PS52004">
    <property type="entry name" value="KS3_2"/>
    <property type="match status" value="1"/>
</dbReference>
<dbReference type="InterPro" id="IPR016036">
    <property type="entry name" value="Malonyl_transacylase_ACP-bd"/>
</dbReference>
<dbReference type="GO" id="GO:0004312">
    <property type="term" value="F:fatty acid synthase activity"/>
    <property type="evidence" value="ECO:0007669"/>
    <property type="project" value="TreeGrafter"/>
</dbReference>
<dbReference type="InterPro" id="IPR020806">
    <property type="entry name" value="PKS_PP-bd"/>
</dbReference>
<dbReference type="InterPro" id="IPR006162">
    <property type="entry name" value="Ppantetheine_attach_site"/>
</dbReference>
<dbReference type="Gene3D" id="1.10.1200.10">
    <property type="entry name" value="ACP-like"/>
    <property type="match status" value="1"/>
</dbReference>
<dbReference type="InterPro" id="IPR001227">
    <property type="entry name" value="Ac_transferase_dom_sf"/>
</dbReference>
<feature type="active site" description="Proton acceptor; for dehydratase activity" evidence="6">
    <location>
        <position position="1548"/>
    </location>
</feature>
<dbReference type="Pfam" id="PF08659">
    <property type="entry name" value="KR"/>
    <property type="match status" value="1"/>
</dbReference>
<organism evidence="11 12">
    <name type="scientific">Nakamurella aerolata</name>
    <dbReference type="NCBI Taxonomy" id="1656892"/>
    <lineage>
        <taxon>Bacteria</taxon>
        <taxon>Bacillati</taxon>
        <taxon>Actinomycetota</taxon>
        <taxon>Actinomycetes</taxon>
        <taxon>Nakamurellales</taxon>
        <taxon>Nakamurellaceae</taxon>
        <taxon>Nakamurella</taxon>
    </lineage>
</organism>
<dbReference type="Pfam" id="PF00550">
    <property type="entry name" value="PP-binding"/>
    <property type="match status" value="1"/>
</dbReference>
<sequence>MTDVVDDLSGYAPVSLRTVSPDPESDGTVGQPAADQVPTELTAEVEPIAIVGMGLRTAGADSVQALWRSLRDGVDASTRFSMEAQRELGAEPDMYEHPDFIPVAYVVDDVDAIDAPLFSMSPREAALADPQQRMMLEVAFTALQDAGIDPARFGGEIGVYAGAGSPGYLTTNLMANQKVWSGAGRLGIAVSNNADYTATSLSYRLNLTGPSLTVATACSTSLVAVHTACEALRNQECDAAIAGGASIELPHGGGYVAHGGFTSAVGQVRAFDADANGTVWGSGCGAVVLKRLSDAVAAGDQIHAVIRGNAINNDGATKVGFSAPSVQGQCAVIEQAYQLAGISPLTVGYQEAHGTGTAMGDPIEVEALTKAFGNLTNTPPGPGSPLQQPDRTPVAGAGVGGAPSQWCAIGSLKTNIGHCSQAAGVLSLIKAALVVKTGIVPPSLHFDEPNPAIDFERTPFFVASTLGAYPLEQGPRRAGVSSFGIGGTNAHVIVEEPPAAPASVTAIQSVPQAQSQSAPAVQWPQLLRVSARTAPALDASTRQLAEFLSDNDNREIPISDIAATLANGRRRFGHRRAAVIPPGSSNAQAAGVLADSSAAGVVPSQPRPVMFLLSGQGSQYPGMGRELAAADQAFDSDMRELAALFDSQREHSLAELIFADPSDQQAAETLRQTEYTQPALFCLEVALARYWRRRGVEPHGLLGHSIGEFAAAEIAGVMSTADAATMVGLRGRLMQGMPGGAMAAVSLRPDDLREQLPTGLEVATVNGPSACVVGGPKAQLEAWLDQLGKRAHGKLLRTSHAFHTQAMEPVVEPFAQALQQIQLLAPRIPIISTVTGALLTEQQATDPRYWAEQVRRPVRYSDAVATVVATGEVRFLEIGPGRQLAGLARMQTRSGPVPLPSLPSPGDGSSDVAEITTAAAALWCDGWDVTVPGDVAGYRTVALPTYPYERTVHWVHPDPAPAPSKDMATADMPVEVPSDSMSGTLHNPSGAADSVPGVPATQQPTATAGSPSVAAPTSVSGASTPASPVVSEPERQHVPAPTPEPATAPQQAGIEGPFPSPSDWFAVAGWQQLPPQTELATPERVVLIGQGARVRELLEQLRSAGSSVTAVDVPSVAEHPYPDELVELITDRAARSADVHVVHAATLDDVPAGDDPAAVMAAQRRGFFDVLTLLQLITAAGEPPTFRLDLLAPAALPAPGTQAGHIEHATLAAFAKIVDLEIGSIHTRYIDVDPDSSAASIAAELAAPDAVSAASGRHARPTAPAEVAIRGGRRWTKRFSQVAASRGQDTRLRRGGRYLITGGTGGIGLSLALDLGCRLGASVALLARSPLPPRSTWATETDTKLRRLIAVVEAVEAAGGTVTVRQADVTDPDSVAAALRDVHRGWGGIDGIVHAAGVPGGGMIEVKDFEAAEDVLKPKLAGTVALKNAVRRTFAADSPTRAPFVVLCSSITAVSGDVGQIDYCAGNLFLDAQAQADDWPGPVVSVNWGGWSGVGMAVETATGGPGRRTTRVDHPVLRTASVKPHGAGSIGVVSGQVSVDTCWMLAEHQVGSDPVIPGTGLLELLRAGFAETVAGPPGAVVQLADVAFVEPFRVPQDRTATVQVELDNTGAAADLRVYSEIDGERTLHAQGRASWLTAEHPEPMDIDTLIGSSEELPSTDDGIGRPGGRTSVVTFGPRWASLQRRWQHGDTEVAELRAPAACEKDNWVLHPALLDVATAFGQRGTGSYLPLGYGEVTVWGPIGPDGFSVLTYHGEPDEVVTTDVTVVGPDGTVAVSIKDFTLRRIDPAAVGAEVVAVPDPETGPGSGADASPDGGPAVAGSGARAKGKAADRLFSEALSMLDVDRSPGRIAPQQGMQVFEWLLSREWGPQVVINPWSVREMMIRVHGSVPDDGIPGTPPTVPADPAVGTPAVQAPPAADSHNPVGAAQQAEAVAPVAATAAVGPQSPANGGEQPPEAGVAATTTTAAAPNADPSAPSETVAGSESAAAPATATDSETATDSDDLVASVATIWAEVLGIDEVAANDNFFDLGGNSLVAVQLIGQIRKRLGVRLPMRALFDTPSVADMAELVRAGQAGAQPTPDAQPTPGAQPGNHGDAGSAANSAETVAPQPNTAIPRLDRANLAATESSRR</sequence>
<dbReference type="InterPro" id="IPR013968">
    <property type="entry name" value="PKS_KR"/>
</dbReference>
<dbReference type="Proteomes" id="UP000562984">
    <property type="component" value="Unassembled WGS sequence"/>
</dbReference>
<evidence type="ECO:0000256" key="2">
    <source>
        <dbReference type="ARBA" id="ARBA00022450"/>
    </source>
</evidence>
<reference evidence="11 12" key="1">
    <citation type="submission" date="2020-05" db="EMBL/GenBank/DDBJ databases">
        <title>Nakamurella sp. DB0629 isolated from air conditioner.</title>
        <authorList>
            <person name="Kim D.H."/>
            <person name="Kim D.-U."/>
        </authorList>
    </citation>
    <scope>NUCLEOTIDE SEQUENCE [LARGE SCALE GENOMIC DNA]</scope>
    <source>
        <strain evidence="11 12">DB0629</strain>
    </source>
</reference>
<dbReference type="SUPFAM" id="SSF52151">
    <property type="entry name" value="FabD/lysophospholipase-like"/>
    <property type="match status" value="1"/>
</dbReference>
<dbReference type="SUPFAM" id="SSF55048">
    <property type="entry name" value="Probable ACP-binding domain of malonyl-CoA ACP transacylase"/>
    <property type="match status" value="1"/>
</dbReference>
<dbReference type="PANTHER" id="PTHR43775:SF51">
    <property type="entry name" value="INACTIVE PHENOLPHTHIOCEROL SYNTHESIS POLYKETIDE SYNTHASE TYPE I PKS1-RELATED"/>
    <property type="match status" value="1"/>
</dbReference>
<feature type="domain" description="Carrier" evidence="8">
    <location>
        <begin position="1999"/>
        <end position="2074"/>
    </location>
</feature>
<dbReference type="InterPro" id="IPR049551">
    <property type="entry name" value="PKS_DH_C"/>
</dbReference>
<feature type="compositionally biased region" description="Polar residues" evidence="7">
    <location>
        <begin position="2100"/>
        <end position="2113"/>
    </location>
</feature>
<dbReference type="Pfam" id="PF00109">
    <property type="entry name" value="ketoacyl-synt"/>
    <property type="match status" value="1"/>
</dbReference>
<evidence type="ECO:0000259" key="9">
    <source>
        <dbReference type="PROSITE" id="PS52004"/>
    </source>
</evidence>
<dbReference type="InterPro" id="IPR009081">
    <property type="entry name" value="PP-bd_ACP"/>
</dbReference>
<dbReference type="Gene3D" id="3.10.129.110">
    <property type="entry name" value="Polyketide synthase dehydratase"/>
    <property type="match status" value="1"/>
</dbReference>
<evidence type="ECO:0000256" key="3">
    <source>
        <dbReference type="ARBA" id="ARBA00022553"/>
    </source>
</evidence>
<feature type="compositionally biased region" description="Low complexity" evidence="7">
    <location>
        <begin position="1983"/>
        <end position="1996"/>
    </location>
</feature>
<feature type="compositionally biased region" description="Polar residues" evidence="7">
    <location>
        <begin position="1000"/>
        <end position="1026"/>
    </location>
</feature>
<dbReference type="SMART" id="SM00823">
    <property type="entry name" value="PKS_PP"/>
    <property type="match status" value="1"/>
</dbReference>
<dbReference type="Gene3D" id="3.40.50.720">
    <property type="entry name" value="NAD(P)-binding Rossmann-like Domain"/>
    <property type="match status" value="1"/>
</dbReference>
<evidence type="ECO:0000256" key="4">
    <source>
        <dbReference type="ARBA" id="ARBA00022679"/>
    </source>
</evidence>
<dbReference type="InterPro" id="IPR036291">
    <property type="entry name" value="NAD(P)-bd_dom_sf"/>
</dbReference>
<dbReference type="InterPro" id="IPR018201">
    <property type="entry name" value="Ketoacyl_synth_AS"/>
</dbReference>
<dbReference type="SUPFAM" id="SSF51735">
    <property type="entry name" value="NAD(P)-binding Rossmann-fold domains"/>
    <property type="match status" value="2"/>
</dbReference>
<dbReference type="SMART" id="SM00827">
    <property type="entry name" value="PKS_AT"/>
    <property type="match status" value="1"/>
</dbReference>
<dbReference type="PROSITE" id="PS00606">
    <property type="entry name" value="KS3_1"/>
    <property type="match status" value="1"/>
</dbReference>
<evidence type="ECO:0000256" key="1">
    <source>
        <dbReference type="ARBA" id="ARBA00001957"/>
    </source>
</evidence>
<dbReference type="InterPro" id="IPR042104">
    <property type="entry name" value="PKS_dehydratase_sf"/>
</dbReference>
<evidence type="ECO:0000313" key="12">
    <source>
        <dbReference type="Proteomes" id="UP000562984"/>
    </source>
</evidence>
<dbReference type="Gene3D" id="3.40.366.10">
    <property type="entry name" value="Malonyl-Coenzyme A Acyl Carrier Protein, domain 2"/>
    <property type="match status" value="1"/>
</dbReference>
<dbReference type="InterPro" id="IPR049552">
    <property type="entry name" value="PKS_DH_N"/>
</dbReference>
<dbReference type="InterPro" id="IPR020807">
    <property type="entry name" value="PKS_DH"/>
</dbReference>
<dbReference type="GO" id="GO:0031177">
    <property type="term" value="F:phosphopantetheine binding"/>
    <property type="evidence" value="ECO:0007669"/>
    <property type="project" value="InterPro"/>
</dbReference>
<dbReference type="PROSITE" id="PS52019">
    <property type="entry name" value="PKS_MFAS_DH"/>
    <property type="match status" value="1"/>
</dbReference>
<name>A0A849AFU5_9ACTN</name>
<dbReference type="Pfam" id="PF21089">
    <property type="entry name" value="PKS_DH_N"/>
    <property type="match status" value="1"/>
</dbReference>
<feature type="region of interest" description="Disordered" evidence="7">
    <location>
        <begin position="1"/>
        <end position="37"/>
    </location>
</feature>
<comment type="cofactor">
    <cofactor evidence="1">
        <name>pantetheine 4'-phosphate</name>
        <dbReference type="ChEBI" id="CHEBI:47942"/>
    </cofactor>
</comment>
<evidence type="ECO:0000256" key="6">
    <source>
        <dbReference type="PROSITE-ProRule" id="PRU01363"/>
    </source>
</evidence>
<feature type="region of interest" description="Disordered" evidence="7">
    <location>
        <begin position="1795"/>
        <end position="1824"/>
    </location>
</feature>
<dbReference type="GO" id="GO:0044550">
    <property type="term" value="P:secondary metabolite biosynthetic process"/>
    <property type="evidence" value="ECO:0007669"/>
    <property type="project" value="UniProtKB-ARBA"/>
</dbReference>
<feature type="compositionally biased region" description="Low complexity" evidence="7">
    <location>
        <begin position="1954"/>
        <end position="1976"/>
    </location>
</feature>
<dbReference type="SMART" id="SM00826">
    <property type="entry name" value="PKS_DH"/>
    <property type="match status" value="1"/>
</dbReference>
<dbReference type="CDD" id="cd00833">
    <property type="entry name" value="PKS"/>
    <property type="match status" value="1"/>
</dbReference>
<dbReference type="SMART" id="SM00822">
    <property type="entry name" value="PKS_KR"/>
    <property type="match status" value="1"/>
</dbReference>
<dbReference type="InterPro" id="IPR050091">
    <property type="entry name" value="PKS_NRPS_Biosynth_Enz"/>
</dbReference>
<dbReference type="SUPFAM" id="SSF47336">
    <property type="entry name" value="ACP-like"/>
    <property type="match status" value="1"/>
</dbReference>
<dbReference type="InterPro" id="IPR049900">
    <property type="entry name" value="PKS_mFAS_DH"/>
</dbReference>
<feature type="region of interest" description="Disordered" evidence="7">
    <location>
        <begin position="957"/>
        <end position="1065"/>
    </location>
</feature>
<keyword evidence="4" id="KW-0808">Transferase</keyword>
<evidence type="ECO:0000313" key="11">
    <source>
        <dbReference type="EMBL" id="NNG37340.1"/>
    </source>
</evidence>
<dbReference type="InterPro" id="IPR016039">
    <property type="entry name" value="Thiolase-like"/>
</dbReference>
<feature type="region of interest" description="C-terminal hotdog fold" evidence="6">
    <location>
        <begin position="1656"/>
        <end position="1791"/>
    </location>
</feature>
<accession>A0A849AFU5</accession>
<dbReference type="Pfam" id="PF00698">
    <property type="entry name" value="Acyl_transf_1"/>
    <property type="match status" value="1"/>
</dbReference>
<keyword evidence="2" id="KW-0596">Phosphopantetheine</keyword>
<evidence type="ECO:0000259" key="10">
    <source>
        <dbReference type="PROSITE" id="PS52019"/>
    </source>
</evidence>
<evidence type="ECO:0000256" key="5">
    <source>
        <dbReference type="ARBA" id="ARBA00023315"/>
    </source>
</evidence>
<dbReference type="EMBL" id="JABEND010000012">
    <property type="protein sequence ID" value="NNG37340.1"/>
    <property type="molecule type" value="Genomic_DNA"/>
</dbReference>
<evidence type="ECO:0000256" key="7">
    <source>
        <dbReference type="SAM" id="MobiDB-lite"/>
    </source>
</evidence>
<feature type="domain" description="PKS/mFAS DH" evidence="10">
    <location>
        <begin position="1514"/>
        <end position="1791"/>
    </location>
</feature>
<dbReference type="InterPro" id="IPR020841">
    <property type="entry name" value="PKS_Beta-ketoAc_synthase_dom"/>
</dbReference>
<dbReference type="InterPro" id="IPR032821">
    <property type="entry name" value="PKS_assoc"/>
</dbReference>
<feature type="compositionally biased region" description="Low complexity" evidence="7">
    <location>
        <begin position="1923"/>
        <end position="1945"/>
    </location>
</feature>
<feature type="region of interest" description="Disordered" evidence="7">
    <location>
        <begin position="1889"/>
        <end position="2001"/>
    </location>
</feature>
<dbReference type="FunFam" id="1.10.1200.10:FF:000016">
    <property type="entry name" value="Non-ribosomal peptide synthase"/>
    <property type="match status" value="1"/>
</dbReference>
<evidence type="ECO:0000259" key="8">
    <source>
        <dbReference type="PROSITE" id="PS50075"/>
    </source>
</evidence>
<dbReference type="InterPro" id="IPR016035">
    <property type="entry name" value="Acyl_Trfase/lysoPLipase"/>
</dbReference>
<dbReference type="PROSITE" id="PS50075">
    <property type="entry name" value="CARRIER"/>
    <property type="match status" value="1"/>
</dbReference>
<gene>
    <name evidence="11" type="ORF">HKD39_16865</name>
</gene>
<comment type="caution">
    <text evidence="11">The sequence shown here is derived from an EMBL/GenBank/DDBJ whole genome shotgun (WGS) entry which is preliminary data.</text>
</comment>
<dbReference type="InterPro" id="IPR057326">
    <property type="entry name" value="KR_dom"/>
</dbReference>
<dbReference type="Pfam" id="PF14765">
    <property type="entry name" value="PS-DH"/>
    <property type="match status" value="1"/>
</dbReference>
<dbReference type="SUPFAM" id="SSF53901">
    <property type="entry name" value="Thiolase-like"/>
    <property type="match status" value="1"/>
</dbReference>
<dbReference type="PROSITE" id="PS00012">
    <property type="entry name" value="PHOSPHOPANTETHEINE"/>
    <property type="match status" value="1"/>
</dbReference>
<dbReference type="GO" id="GO:0006633">
    <property type="term" value="P:fatty acid biosynthetic process"/>
    <property type="evidence" value="ECO:0007669"/>
    <property type="project" value="InterPro"/>
</dbReference>
<dbReference type="InterPro" id="IPR036736">
    <property type="entry name" value="ACP-like_sf"/>
</dbReference>
<feature type="region of interest" description="N-terminal hotdog fold" evidence="6">
    <location>
        <begin position="1514"/>
        <end position="1640"/>
    </location>
</feature>
<keyword evidence="3" id="KW-0597">Phosphoprotein</keyword>
<dbReference type="SMART" id="SM00825">
    <property type="entry name" value="PKS_KS"/>
    <property type="match status" value="1"/>
</dbReference>
<dbReference type="InterPro" id="IPR014030">
    <property type="entry name" value="Ketoacyl_synth_N"/>
</dbReference>